<evidence type="ECO:0000256" key="1">
    <source>
        <dbReference type="ARBA" id="ARBA00023002"/>
    </source>
</evidence>
<feature type="domain" description="NAD-dependent epimerase/dehydratase" evidence="3">
    <location>
        <begin position="15"/>
        <end position="187"/>
    </location>
</feature>
<dbReference type="HOGENOM" id="CLU_007383_9_2_1"/>
<evidence type="ECO:0000313" key="4">
    <source>
        <dbReference type="EMBL" id="EMR65017.1"/>
    </source>
</evidence>
<protein>
    <submittedName>
        <fullName evidence="4">Putative aldehyde reductase protein</fullName>
    </submittedName>
</protein>
<dbReference type="GO" id="GO:0016616">
    <property type="term" value="F:oxidoreductase activity, acting on the CH-OH group of donors, NAD or NADP as acceptor"/>
    <property type="evidence" value="ECO:0007669"/>
    <property type="project" value="TreeGrafter"/>
</dbReference>
<dbReference type="Proteomes" id="UP000012174">
    <property type="component" value="Unassembled WGS sequence"/>
</dbReference>
<organism evidence="4 5">
    <name type="scientific">Eutypa lata (strain UCR-EL1)</name>
    <name type="common">Grapevine dieback disease fungus</name>
    <name type="synonym">Eutypa armeniacae</name>
    <dbReference type="NCBI Taxonomy" id="1287681"/>
    <lineage>
        <taxon>Eukaryota</taxon>
        <taxon>Fungi</taxon>
        <taxon>Dikarya</taxon>
        <taxon>Ascomycota</taxon>
        <taxon>Pezizomycotina</taxon>
        <taxon>Sordariomycetes</taxon>
        <taxon>Xylariomycetidae</taxon>
        <taxon>Xylariales</taxon>
        <taxon>Diatrypaceae</taxon>
        <taxon>Eutypa</taxon>
    </lineage>
</organism>
<dbReference type="Pfam" id="PF01370">
    <property type="entry name" value="Epimerase"/>
    <property type="match status" value="1"/>
</dbReference>
<dbReference type="OrthoDB" id="2735536at2759"/>
<comment type="similarity">
    <text evidence="2">Belongs to the NAD(P)-dependent epimerase/dehydratase family. Dihydroflavonol-4-reductase subfamily.</text>
</comment>
<dbReference type="SUPFAM" id="SSF51735">
    <property type="entry name" value="NAD(P)-binding Rossmann-fold domains"/>
    <property type="match status" value="1"/>
</dbReference>
<dbReference type="Gene3D" id="3.40.50.720">
    <property type="entry name" value="NAD(P)-binding Rossmann-like Domain"/>
    <property type="match status" value="1"/>
</dbReference>
<evidence type="ECO:0000313" key="5">
    <source>
        <dbReference type="Proteomes" id="UP000012174"/>
    </source>
</evidence>
<dbReference type="InterPro" id="IPR050425">
    <property type="entry name" value="NAD(P)_dehydrat-like"/>
</dbReference>
<dbReference type="InterPro" id="IPR001509">
    <property type="entry name" value="Epimerase_deHydtase"/>
</dbReference>
<gene>
    <name evidence="4" type="ORF">UCREL1_8020</name>
</gene>
<dbReference type="EMBL" id="KB706951">
    <property type="protein sequence ID" value="EMR65017.1"/>
    <property type="molecule type" value="Genomic_DNA"/>
</dbReference>
<reference evidence="5" key="1">
    <citation type="journal article" date="2013" name="Genome Announc.">
        <title>Draft genome sequence of the grapevine dieback fungus Eutypa lata UCR-EL1.</title>
        <authorList>
            <person name="Blanco-Ulate B."/>
            <person name="Rolshausen P.E."/>
            <person name="Cantu D."/>
        </authorList>
    </citation>
    <scope>NUCLEOTIDE SEQUENCE [LARGE SCALE GENOMIC DNA]</scope>
    <source>
        <strain evidence="5">UCR-EL1</strain>
    </source>
</reference>
<dbReference type="InterPro" id="IPR036291">
    <property type="entry name" value="NAD(P)-bd_dom_sf"/>
</dbReference>
<keyword evidence="1" id="KW-0560">Oxidoreductase</keyword>
<dbReference type="PANTHER" id="PTHR10366:SF562">
    <property type="entry name" value="ALDEHYDE REDUCTASE II (AFU_ORTHOLOGUE AFUA_1G11360)"/>
    <property type="match status" value="1"/>
</dbReference>
<dbReference type="AlphaFoldDB" id="M7SLD7"/>
<dbReference type="KEGG" id="ela:UCREL1_8020"/>
<evidence type="ECO:0000256" key="2">
    <source>
        <dbReference type="ARBA" id="ARBA00023445"/>
    </source>
</evidence>
<dbReference type="OMA" id="CREKKLL"/>
<keyword evidence="5" id="KW-1185">Reference proteome</keyword>
<accession>M7SLD7</accession>
<sequence length="334" mass="36133">MSPIDQPAVPKGSTVLITGVNGFIASNVADQFLKFGYKVRGTTRDVQKNAWIVNLFDRKYGPGKMELVSLPDVEADGVSVFIHAAANVRLSPNPDEVIPGTVAATVNALTAAAKEPSVKRFVLTSSSSAVLIPKPNTPLTVTTDTWNDAAVTGAYGEPPYVIPHGFLVYAASKTLSEKAAWDFVREKKPAFTMNTVVPNLNLGASLDLANQGHPSSSQFIVSLFKGNTELLASLPPQYFIDVEDDALLHVAAAIHPGVKSERIFGFAEPYSGDRLLAIMRKLYPGRSFPADFQSSEDLTDVVPSKRAEELLRDMGKDGWTSLEESVRRNTEDLV</sequence>
<evidence type="ECO:0000259" key="3">
    <source>
        <dbReference type="Pfam" id="PF01370"/>
    </source>
</evidence>
<dbReference type="STRING" id="1287681.M7SLD7"/>
<proteinExistence type="inferred from homology"/>
<dbReference type="PANTHER" id="PTHR10366">
    <property type="entry name" value="NAD DEPENDENT EPIMERASE/DEHYDRATASE"/>
    <property type="match status" value="1"/>
</dbReference>
<name>M7SLD7_EUTLA</name>
<dbReference type="eggNOG" id="KOG1502">
    <property type="taxonomic scope" value="Eukaryota"/>
</dbReference>